<dbReference type="Gene3D" id="1.20.120.450">
    <property type="entry name" value="dinb family like domain"/>
    <property type="match status" value="1"/>
</dbReference>
<dbReference type="PANTHER" id="PTHR40658">
    <property type="match status" value="1"/>
</dbReference>
<evidence type="ECO:0000313" key="2">
    <source>
        <dbReference type="Proteomes" id="UP000003379"/>
    </source>
</evidence>
<dbReference type="EMBL" id="AFZG01000017">
    <property type="protein sequence ID" value="EHL19610.1"/>
    <property type="molecule type" value="Genomic_DNA"/>
</dbReference>
<organism evidence="1 2">
    <name type="scientific">Peptoanaerobacter stomatis</name>
    <dbReference type="NCBI Taxonomy" id="796937"/>
    <lineage>
        <taxon>Bacteria</taxon>
        <taxon>Bacillati</taxon>
        <taxon>Bacillota</taxon>
        <taxon>Clostridia</taxon>
        <taxon>Peptostreptococcales</taxon>
        <taxon>Filifactoraceae</taxon>
        <taxon>Peptoanaerobacter</taxon>
    </lineage>
</organism>
<name>G9XBQ5_9FIRM</name>
<dbReference type="RefSeq" id="WP_009529404.1">
    <property type="nucleotide sequence ID" value="NZ_JH414607.1"/>
</dbReference>
<reference evidence="1 2" key="1">
    <citation type="submission" date="2011-08" db="EMBL/GenBank/DDBJ databases">
        <title>The Genome Sequence of Eubacteriaceae bacterium CM5.</title>
        <authorList>
            <consortium name="The Broad Institute Genome Sequencing Platform"/>
            <person name="Earl A."/>
            <person name="Ward D."/>
            <person name="Feldgarden M."/>
            <person name="Gevers D."/>
            <person name="Sizova M."/>
            <person name="Hazen A."/>
            <person name="Epstein S."/>
            <person name="Young S.K."/>
            <person name="Zeng Q."/>
            <person name="Gargeya S."/>
            <person name="Fitzgerald M."/>
            <person name="Haas B."/>
            <person name="Abouelleil A."/>
            <person name="Alvarado L."/>
            <person name="Arachchi H.M."/>
            <person name="Berlin A."/>
            <person name="Brown A."/>
            <person name="Chapman S.B."/>
            <person name="Chen Z."/>
            <person name="Dunbar C."/>
            <person name="Freedman E."/>
            <person name="Gearin G."/>
            <person name="Gellesch M."/>
            <person name="Goldberg J."/>
            <person name="Griggs A."/>
            <person name="Gujja S."/>
            <person name="Heiman D."/>
            <person name="Howarth C."/>
            <person name="Larson L."/>
            <person name="Lui A."/>
            <person name="MacDonald P.J.P."/>
            <person name="Montmayeur A."/>
            <person name="Murphy C."/>
            <person name="Neiman D."/>
            <person name="Pearson M."/>
            <person name="Priest M."/>
            <person name="Roberts A."/>
            <person name="Saif S."/>
            <person name="Shea T."/>
            <person name="Shenoy N."/>
            <person name="Sisk P."/>
            <person name="Stolte C."/>
            <person name="Sykes S."/>
            <person name="Wortman J."/>
            <person name="Nusbaum C."/>
            <person name="Birren B."/>
        </authorList>
    </citation>
    <scope>NUCLEOTIDE SEQUENCE [LARGE SCALE GENOMIC DNA]</scope>
    <source>
        <strain evidence="1 2">CM5</strain>
    </source>
</reference>
<sequence length="184" mass="21723">MPRPTTKDDLISAASENYKKLNLLISNLTDEELNAPFDFTKDEKKKEAHWKRDKNLRDILIHLYEWHQLILNWVNSNQNGKAKPFLPKPYNWKSYGDMNVEFWKKHQDTSLKDAKDMLNKSHNEVLELAKKFTNEELFSKGVYKWTGGTTLGSYFVSSTSSHYDWAIKKLKAHQKNYKNNRLVQ</sequence>
<dbReference type="SUPFAM" id="SSF109854">
    <property type="entry name" value="DinB/YfiT-like putative metalloenzymes"/>
    <property type="match status" value="1"/>
</dbReference>
<dbReference type="Pfam" id="PF08020">
    <property type="entry name" value="DUF1706"/>
    <property type="match status" value="1"/>
</dbReference>
<dbReference type="PIRSF" id="PIRSF031551">
    <property type="entry name" value="DUF1706"/>
    <property type="match status" value="1"/>
</dbReference>
<protein>
    <recommendedName>
        <fullName evidence="3">PF08020 family protein</fullName>
    </recommendedName>
</protein>
<evidence type="ECO:0008006" key="3">
    <source>
        <dbReference type="Google" id="ProtNLM"/>
    </source>
</evidence>
<dbReference type="STRING" id="796937.HMPREF9630_00295"/>
<comment type="caution">
    <text evidence="1">The sequence shown here is derived from an EMBL/GenBank/DDBJ whole genome shotgun (WGS) entry which is preliminary data.</text>
</comment>
<dbReference type="AlphaFoldDB" id="G9XBQ5"/>
<evidence type="ECO:0000313" key="1">
    <source>
        <dbReference type="EMBL" id="EHL19610.1"/>
    </source>
</evidence>
<dbReference type="PATRIC" id="fig|796940.3.peg.707"/>
<dbReference type="HOGENOM" id="CLU_133748_0_0_9"/>
<dbReference type="Proteomes" id="UP000003379">
    <property type="component" value="Unassembled WGS sequence"/>
</dbReference>
<proteinExistence type="predicted"/>
<accession>G9XBQ5</accession>
<dbReference type="InterPro" id="IPR034660">
    <property type="entry name" value="DinB/YfiT-like"/>
</dbReference>
<dbReference type="InterPro" id="IPR012550">
    <property type="entry name" value="DUF1706"/>
</dbReference>
<gene>
    <name evidence="1" type="ORF">HMPREF9628_01422</name>
</gene>
<dbReference type="PANTHER" id="PTHR40658:SF4">
    <property type="entry name" value="HYPOTHETICAL CYTOSOLIC PROTEIN"/>
    <property type="match status" value="1"/>
</dbReference>